<evidence type="ECO:0000313" key="2">
    <source>
        <dbReference type="EMBL" id="PRQ58891.1"/>
    </source>
</evidence>
<evidence type="ECO:0000313" key="3">
    <source>
        <dbReference type="Proteomes" id="UP000238479"/>
    </source>
</evidence>
<feature type="compositionally biased region" description="Polar residues" evidence="1">
    <location>
        <begin position="66"/>
        <end position="97"/>
    </location>
</feature>
<accession>A0A2P6SJN8</accession>
<dbReference type="AlphaFoldDB" id="A0A2P6SJN8"/>
<feature type="compositionally biased region" description="Low complexity" evidence="1">
    <location>
        <begin position="1"/>
        <end position="29"/>
    </location>
</feature>
<dbReference type="EMBL" id="PDCK01000039">
    <property type="protein sequence ID" value="PRQ58891.1"/>
    <property type="molecule type" value="Genomic_DNA"/>
</dbReference>
<reference evidence="2 3" key="1">
    <citation type="journal article" date="2018" name="Nat. Genet.">
        <title>The Rosa genome provides new insights in the design of modern roses.</title>
        <authorList>
            <person name="Bendahmane M."/>
        </authorList>
    </citation>
    <scope>NUCLEOTIDE SEQUENCE [LARGE SCALE GENOMIC DNA]</scope>
    <source>
        <strain evidence="3">cv. Old Blush</strain>
    </source>
</reference>
<organism evidence="2 3">
    <name type="scientific">Rosa chinensis</name>
    <name type="common">China rose</name>
    <dbReference type="NCBI Taxonomy" id="74649"/>
    <lineage>
        <taxon>Eukaryota</taxon>
        <taxon>Viridiplantae</taxon>
        <taxon>Streptophyta</taxon>
        <taxon>Embryophyta</taxon>
        <taxon>Tracheophyta</taxon>
        <taxon>Spermatophyta</taxon>
        <taxon>Magnoliopsida</taxon>
        <taxon>eudicotyledons</taxon>
        <taxon>Gunneridae</taxon>
        <taxon>Pentapetalae</taxon>
        <taxon>rosids</taxon>
        <taxon>fabids</taxon>
        <taxon>Rosales</taxon>
        <taxon>Rosaceae</taxon>
        <taxon>Rosoideae</taxon>
        <taxon>Rosoideae incertae sedis</taxon>
        <taxon>Rosa</taxon>
    </lineage>
</organism>
<comment type="caution">
    <text evidence="2">The sequence shown here is derived from an EMBL/GenBank/DDBJ whole genome shotgun (WGS) entry which is preliminary data.</text>
</comment>
<gene>
    <name evidence="2" type="ORF">RchiOBHm_Chr1g0364221</name>
</gene>
<feature type="region of interest" description="Disordered" evidence="1">
    <location>
        <begin position="1"/>
        <end position="101"/>
    </location>
</feature>
<proteinExistence type="predicted"/>
<dbReference type="Proteomes" id="UP000238479">
    <property type="component" value="Chromosome 1"/>
</dbReference>
<evidence type="ECO:0000256" key="1">
    <source>
        <dbReference type="SAM" id="MobiDB-lite"/>
    </source>
</evidence>
<feature type="compositionally biased region" description="Pro residues" evidence="1">
    <location>
        <begin position="30"/>
        <end position="44"/>
    </location>
</feature>
<protein>
    <submittedName>
        <fullName evidence="2">Uncharacterized protein</fullName>
    </submittedName>
</protein>
<dbReference type="Gramene" id="PRQ58891">
    <property type="protein sequence ID" value="PRQ58891"/>
    <property type="gene ID" value="RchiOBHm_Chr1g0364221"/>
</dbReference>
<keyword evidence="3" id="KW-1185">Reference proteome</keyword>
<name>A0A2P6SJN8_ROSCH</name>
<sequence>MPSSTLSSLSLLSDQSLSLSGSVKSKTPSVYPPPSLSSPSPPPCSSSSPPTRPDPTRRRSSPWTSLASSSFGSQMRQTIASSAASTRLRTRGPNPTRTAAPFCITDSTHSSRHFSLGLRRPPALHLFLVEQLLMECRLIRITSLPRWNYSIYIFHN</sequence>